<keyword evidence="4 6" id="KW-1133">Transmembrane helix</keyword>
<feature type="transmembrane region" description="Helical" evidence="6">
    <location>
        <begin position="23"/>
        <end position="47"/>
    </location>
</feature>
<accession>X1JBY0</accession>
<dbReference type="GO" id="GO:0098797">
    <property type="term" value="C:plasma membrane protein complex"/>
    <property type="evidence" value="ECO:0007669"/>
    <property type="project" value="TreeGrafter"/>
</dbReference>
<evidence type="ECO:0000313" key="8">
    <source>
        <dbReference type="EMBL" id="GAH67283.1"/>
    </source>
</evidence>
<keyword evidence="2" id="KW-1003">Cell membrane</keyword>
<evidence type="ECO:0000259" key="7">
    <source>
        <dbReference type="Pfam" id="PF02687"/>
    </source>
</evidence>
<evidence type="ECO:0000256" key="6">
    <source>
        <dbReference type="SAM" id="Phobius"/>
    </source>
</evidence>
<comment type="subcellular location">
    <subcellularLocation>
        <location evidence="1">Cell membrane</location>
        <topology evidence="1">Multi-pass membrane protein</topology>
    </subcellularLocation>
</comment>
<dbReference type="InterPro" id="IPR051447">
    <property type="entry name" value="Lipoprotein-release_system"/>
</dbReference>
<feature type="non-terminal residue" evidence="8">
    <location>
        <position position="1"/>
    </location>
</feature>
<evidence type="ECO:0000256" key="4">
    <source>
        <dbReference type="ARBA" id="ARBA00022989"/>
    </source>
</evidence>
<reference evidence="8" key="1">
    <citation type="journal article" date="2014" name="Front. Microbiol.">
        <title>High frequency of phylogenetically diverse reductive dehalogenase-homologous genes in deep subseafloor sedimentary metagenomes.</title>
        <authorList>
            <person name="Kawai M."/>
            <person name="Futagami T."/>
            <person name="Toyoda A."/>
            <person name="Takaki Y."/>
            <person name="Nishi S."/>
            <person name="Hori S."/>
            <person name="Arai W."/>
            <person name="Tsubouchi T."/>
            <person name="Morono Y."/>
            <person name="Uchiyama I."/>
            <person name="Ito T."/>
            <person name="Fujiyama A."/>
            <person name="Inagaki F."/>
            <person name="Takami H."/>
        </authorList>
    </citation>
    <scope>NUCLEOTIDE SEQUENCE</scope>
    <source>
        <strain evidence="8">Expedition CK06-06</strain>
    </source>
</reference>
<evidence type="ECO:0000256" key="3">
    <source>
        <dbReference type="ARBA" id="ARBA00022692"/>
    </source>
</evidence>
<protein>
    <recommendedName>
        <fullName evidence="7">ABC3 transporter permease C-terminal domain-containing protein</fullName>
    </recommendedName>
</protein>
<dbReference type="Pfam" id="PF02687">
    <property type="entry name" value="FtsX"/>
    <property type="match status" value="1"/>
</dbReference>
<name>X1JBY0_9ZZZZ</name>
<feature type="transmembrane region" description="Helical" evidence="6">
    <location>
        <begin position="68"/>
        <end position="94"/>
    </location>
</feature>
<dbReference type="PANTHER" id="PTHR30489">
    <property type="entry name" value="LIPOPROTEIN-RELEASING SYSTEM TRANSMEMBRANE PROTEIN LOLE"/>
    <property type="match status" value="1"/>
</dbReference>
<dbReference type="EMBL" id="BARU01028147">
    <property type="protein sequence ID" value="GAH67283.1"/>
    <property type="molecule type" value="Genomic_DNA"/>
</dbReference>
<comment type="caution">
    <text evidence="8">The sequence shown here is derived from an EMBL/GenBank/DDBJ whole genome shotgun (WGS) entry which is preliminary data.</text>
</comment>
<keyword evidence="5 6" id="KW-0472">Membrane</keyword>
<organism evidence="8">
    <name type="scientific">marine sediment metagenome</name>
    <dbReference type="NCBI Taxonomy" id="412755"/>
    <lineage>
        <taxon>unclassified sequences</taxon>
        <taxon>metagenomes</taxon>
        <taxon>ecological metagenomes</taxon>
    </lineage>
</organism>
<feature type="domain" description="ABC3 transporter permease C-terminal" evidence="7">
    <location>
        <begin position="26"/>
        <end position="159"/>
    </location>
</feature>
<feature type="transmembrane region" description="Helical" evidence="6">
    <location>
        <begin position="127"/>
        <end position="149"/>
    </location>
</feature>
<evidence type="ECO:0000256" key="1">
    <source>
        <dbReference type="ARBA" id="ARBA00004651"/>
    </source>
</evidence>
<keyword evidence="3 6" id="KW-0812">Transmembrane</keyword>
<gene>
    <name evidence="8" type="ORF">S03H2_44970</name>
</gene>
<proteinExistence type="predicted"/>
<dbReference type="PANTHER" id="PTHR30489:SF0">
    <property type="entry name" value="LIPOPROTEIN-RELEASING SYSTEM TRANSMEMBRANE PROTEIN LOLE"/>
    <property type="match status" value="1"/>
</dbReference>
<dbReference type="InterPro" id="IPR003838">
    <property type="entry name" value="ABC3_permease_C"/>
</dbReference>
<evidence type="ECO:0000256" key="5">
    <source>
        <dbReference type="ARBA" id="ARBA00023136"/>
    </source>
</evidence>
<evidence type="ECO:0000256" key="2">
    <source>
        <dbReference type="ARBA" id="ARBA00022475"/>
    </source>
</evidence>
<sequence>VSVETWRQRQKTLINTIESQRTLMVIILGIISLVALVLIFVIFYMIVVQKTRDIGVLKSIGASSAGVAGIFLSYGAAVGLVGSALGSAMGYFFVRNINPIADWIGETFDFRVWDREFFMFDKIPNEVQLATVVNIVIGAILAGLIGSLLPAVRAARMEPVEALRYE</sequence>
<dbReference type="GO" id="GO:0044874">
    <property type="term" value="P:lipoprotein localization to outer membrane"/>
    <property type="evidence" value="ECO:0007669"/>
    <property type="project" value="TreeGrafter"/>
</dbReference>
<dbReference type="AlphaFoldDB" id="X1JBY0"/>